<dbReference type="InterPro" id="IPR027385">
    <property type="entry name" value="Beta-barrel_OMP"/>
</dbReference>
<reference evidence="4" key="1">
    <citation type="journal article" date="2021" name="PeerJ">
        <title>Extensive microbial diversity within the chicken gut microbiome revealed by metagenomics and culture.</title>
        <authorList>
            <person name="Gilroy R."/>
            <person name="Ravi A."/>
            <person name="Getino M."/>
            <person name="Pursley I."/>
            <person name="Horton D.L."/>
            <person name="Alikhan N.F."/>
            <person name="Baker D."/>
            <person name="Gharbi K."/>
            <person name="Hall N."/>
            <person name="Watson M."/>
            <person name="Adriaenssens E.M."/>
            <person name="Foster-Nyarko E."/>
            <person name="Jarju S."/>
            <person name="Secka A."/>
            <person name="Antonio M."/>
            <person name="Oren A."/>
            <person name="Chaudhuri R.R."/>
            <person name="La Ragione R."/>
            <person name="Hildebrand F."/>
            <person name="Pallen M.J."/>
        </authorList>
    </citation>
    <scope>NUCLEOTIDE SEQUENCE</scope>
    <source>
        <strain evidence="4">8470</strain>
    </source>
</reference>
<dbReference type="EMBL" id="JAHLFJ010000108">
    <property type="protein sequence ID" value="MBU3857214.1"/>
    <property type="molecule type" value="Genomic_DNA"/>
</dbReference>
<feature type="chain" id="PRO_5037429001" evidence="2">
    <location>
        <begin position="28"/>
        <end position="210"/>
    </location>
</feature>
<feature type="domain" description="Outer membrane protein beta-barrel" evidence="3">
    <location>
        <begin position="13"/>
        <end position="208"/>
    </location>
</feature>
<accession>A0A948TPU9</accession>
<protein>
    <submittedName>
        <fullName evidence="4">Porin family protein</fullName>
    </submittedName>
</protein>
<evidence type="ECO:0000313" key="5">
    <source>
        <dbReference type="Proteomes" id="UP000784286"/>
    </source>
</evidence>
<dbReference type="AlphaFoldDB" id="A0A948TPU9"/>
<dbReference type="InterPro" id="IPR011250">
    <property type="entry name" value="OMP/PagP_B-barrel"/>
</dbReference>
<dbReference type="SUPFAM" id="SSF56925">
    <property type="entry name" value="OMPA-like"/>
    <property type="match status" value="1"/>
</dbReference>
<reference evidence="4" key="2">
    <citation type="submission" date="2021-04" db="EMBL/GenBank/DDBJ databases">
        <authorList>
            <person name="Gilroy R."/>
        </authorList>
    </citation>
    <scope>NUCLEOTIDE SEQUENCE</scope>
    <source>
        <strain evidence="4">8470</strain>
    </source>
</reference>
<evidence type="ECO:0000313" key="4">
    <source>
        <dbReference type="EMBL" id="MBU3857214.1"/>
    </source>
</evidence>
<proteinExistence type="predicted"/>
<keyword evidence="1 2" id="KW-0732">Signal</keyword>
<comment type="caution">
    <text evidence="4">The sequence shown here is derived from an EMBL/GenBank/DDBJ whole genome shotgun (WGS) entry which is preliminary data.</text>
</comment>
<feature type="signal peptide" evidence="2">
    <location>
        <begin position="1"/>
        <end position="27"/>
    </location>
</feature>
<name>A0A948TPU9_9BACT</name>
<dbReference type="Proteomes" id="UP000784286">
    <property type="component" value="Unassembled WGS sequence"/>
</dbReference>
<evidence type="ECO:0000256" key="2">
    <source>
        <dbReference type="SAM" id="SignalP"/>
    </source>
</evidence>
<evidence type="ECO:0000256" key="1">
    <source>
        <dbReference type="ARBA" id="ARBA00022729"/>
    </source>
</evidence>
<dbReference type="Pfam" id="PF13505">
    <property type="entry name" value="OMP_b-brl"/>
    <property type="match status" value="1"/>
</dbReference>
<evidence type="ECO:0000259" key="3">
    <source>
        <dbReference type="Pfam" id="PF13505"/>
    </source>
</evidence>
<sequence>MKTMDKLLKKALFLCVVLLGLSARSFAQCDMSKMSLKVDWQMNAPLSTDFADKLSGWGMNYELTYSFTPRWEAGLFASFHTNHKYIGRQTLALSPTESLTTDQQRSAFQVPFGLTAAFNLSTNRYCKPYIGVKVGAMFARNTTYYAATGLYDDGWGFYVSPEIGLKIYPTGKHWGFHIAGYYSYATNQTQTLTVPIDGQSNVGFRLGVIF</sequence>
<dbReference type="Gene3D" id="2.40.160.20">
    <property type="match status" value="1"/>
</dbReference>
<gene>
    <name evidence="4" type="ORF">H9928_11870</name>
</gene>
<organism evidence="4 5">
    <name type="scientific">Candidatus Phocaeicola excrementipullorum</name>
    <dbReference type="NCBI Taxonomy" id="2838731"/>
    <lineage>
        <taxon>Bacteria</taxon>
        <taxon>Pseudomonadati</taxon>
        <taxon>Bacteroidota</taxon>
        <taxon>Bacteroidia</taxon>
        <taxon>Bacteroidales</taxon>
        <taxon>Bacteroidaceae</taxon>
        <taxon>Phocaeicola</taxon>
    </lineage>
</organism>